<evidence type="ECO:0000256" key="7">
    <source>
        <dbReference type="RuleBase" id="RU000532"/>
    </source>
</evidence>
<accession>A0A1F5WEP2</accession>
<evidence type="ECO:0000256" key="2">
    <source>
        <dbReference type="ARBA" id="ARBA00013061"/>
    </source>
</evidence>
<dbReference type="SUPFAM" id="SSF53748">
    <property type="entry name" value="Phosphoglycerate kinase"/>
    <property type="match status" value="1"/>
</dbReference>
<dbReference type="AlphaFoldDB" id="A0A1F5WEP2"/>
<dbReference type="InterPro" id="IPR015824">
    <property type="entry name" value="Phosphoglycerate_kinase_N"/>
</dbReference>
<dbReference type="GO" id="GO:0005829">
    <property type="term" value="C:cytosol"/>
    <property type="evidence" value="ECO:0007669"/>
    <property type="project" value="TreeGrafter"/>
</dbReference>
<dbReference type="GO" id="GO:0006094">
    <property type="term" value="P:gluconeogenesis"/>
    <property type="evidence" value="ECO:0007669"/>
    <property type="project" value="TreeGrafter"/>
</dbReference>
<evidence type="ECO:0000256" key="3">
    <source>
        <dbReference type="ARBA" id="ARBA00022679"/>
    </source>
</evidence>
<reference evidence="8 9" key="1">
    <citation type="journal article" date="2016" name="Nat. Commun.">
        <title>Thousands of microbial genomes shed light on interconnected biogeochemical processes in an aquifer system.</title>
        <authorList>
            <person name="Anantharaman K."/>
            <person name="Brown C.T."/>
            <person name="Hug L.A."/>
            <person name="Sharon I."/>
            <person name="Castelle C.J."/>
            <person name="Probst A.J."/>
            <person name="Thomas B.C."/>
            <person name="Singh A."/>
            <person name="Wilkins M.J."/>
            <person name="Karaoz U."/>
            <person name="Brodie E.L."/>
            <person name="Williams K.H."/>
            <person name="Hubbard S.S."/>
            <person name="Banfield J.F."/>
        </authorList>
    </citation>
    <scope>NUCLEOTIDE SEQUENCE [LARGE SCALE GENOMIC DNA]</scope>
</reference>
<keyword evidence="6" id="KW-0067">ATP-binding</keyword>
<comment type="catalytic activity">
    <reaction evidence="1 7">
        <text>(2R)-3-phosphoglycerate + ATP = (2R)-3-phospho-glyceroyl phosphate + ADP</text>
        <dbReference type="Rhea" id="RHEA:14801"/>
        <dbReference type="ChEBI" id="CHEBI:30616"/>
        <dbReference type="ChEBI" id="CHEBI:57604"/>
        <dbReference type="ChEBI" id="CHEBI:58272"/>
        <dbReference type="ChEBI" id="CHEBI:456216"/>
        <dbReference type="EC" id="2.7.2.3"/>
    </reaction>
</comment>
<dbReference type="EC" id="2.7.2.3" evidence="2 7"/>
<dbReference type="PANTHER" id="PTHR11406">
    <property type="entry name" value="PHOSPHOGLYCERATE KINASE"/>
    <property type="match status" value="1"/>
</dbReference>
<evidence type="ECO:0000313" key="9">
    <source>
        <dbReference type="Proteomes" id="UP000178276"/>
    </source>
</evidence>
<dbReference type="STRING" id="1798331.A2W57_01270"/>
<comment type="similarity">
    <text evidence="7">Belongs to the phosphoglycerate kinase family.</text>
</comment>
<evidence type="ECO:0000256" key="1">
    <source>
        <dbReference type="ARBA" id="ARBA00000642"/>
    </source>
</evidence>
<dbReference type="GO" id="GO:0004618">
    <property type="term" value="F:phosphoglycerate kinase activity"/>
    <property type="evidence" value="ECO:0007669"/>
    <property type="project" value="UniProtKB-EC"/>
</dbReference>
<dbReference type="InterPro" id="IPR001576">
    <property type="entry name" value="Phosphoglycerate_kinase"/>
</dbReference>
<organism evidence="8 9">
    <name type="scientific">Candidatus Giovannonibacteria bacterium RIFCSPHIGHO2_02_43_16</name>
    <dbReference type="NCBI Taxonomy" id="1798331"/>
    <lineage>
        <taxon>Bacteria</taxon>
        <taxon>Candidatus Giovannoniibacteriota</taxon>
    </lineage>
</organism>
<evidence type="ECO:0000313" key="8">
    <source>
        <dbReference type="EMBL" id="OGF73761.1"/>
    </source>
</evidence>
<dbReference type="Pfam" id="PF00162">
    <property type="entry name" value="PGK"/>
    <property type="match status" value="3"/>
</dbReference>
<keyword evidence="3 7" id="KW-0808">Transferase</keyword>
<dbReference type="Proteomes" id="UP000178276">
    <property type="component" value="Unassembled WGS sequence"/>
</dbReference>
<dbReference type="Gene3D" id="3.40.50.1260">
    <property type="entry name" value="Phosphoglycerate kinase, N-terminal domain"/>
    <property type="match status" value="4"/>
</dbReference>
<evidence type="ECO:0000256" key="6">
    <source>
        <dbReference type="ARBA" id="ARBA00022840"/>
    </source>
</evidence>
<comment type="caution">
    <text evidence="8">The sequence shown here is derived from an EMBL/GenBank/DDBJ whole genome shotgun (WGS) entry which is preliminary data.</text>
</comment>
<keyword evidence="4" id="KW-0547">Nucleotide-binding</keyword>
<protein>
    <recommendedName>
        <fullName evidence="2 7">Phosphoglycerate kinase</fullName>
        <ecNumber evidence="2 7">2.7.2.3</ecNumber>
    </recommendedName>
</protein>
<evidence type="ECO:0000256" key="4">
    <source>
        <dbReference type="ARBA" id="ARBA00022741"/>
    </source>
</evidence>
<keyword evidence="5 7" id="KW-0418">Kinase</keyword>
<dbReference type="PRINTS" id="PR00477">
    <property type="entry name" value="PHGLYCKINASE"/>
</dbReference>
<dbReference type="EMBL" id="MFHJ01000025">
    <property type="protein sequence ID" value="OGF73761.1"/>
    <property type="molecule type" value="Genomic_DNA"/>
</dbReference>
<proteinExistence type="inferred from homology"/>
<dbReference type="PANTHER" id="PTHR11406:SF23">
    <property type="entry name" value="PHOSPHOGLYCERATE KINASE 1, CHLOROPLASTIC-RELATED"/>
    <property type="match status" value="1"/>
</dbReference>
<dbReference type="GO" id="GO:0005524">
    <property type="term" value="F:ATP binding"/>
    <property type="evidence" value="ECO:0007669"/>
    <property type="project" value="UniProtKB-KW"/>
</dbReference>
<dbReference type="GO" id="GO:0043531">
    <property type="term" value="F:ADP binding"/>
    <property type="evidence" value="ECO:0007669"/>
    <property type="project" value="TreeGrafter"/>
</dbReference>
<sequence length="319" mass="35542">MKSLENADVSGKTVLMRVDFNVFPVRPHELRIEKIVPTIEYLLSKKAKVILLTHIEENDGRIPSSKILLPYLKKSLPMNEVRLFENLRKFPGEKKNSLKFAKYLASLGDIYVNEAFPVSHREHASIVLLPKFLPSYIGFRFEEEIKNLSKVFNPRHPATLVLGGGKVETKLPILRKLLPKFDHVLLGGVLLNLFILGREPLFSKKLVLPSQVVASGKKVLDVGPESFSEWGRIIKNSKFIVWNGPLGYLEKGHVRGTKKLISILSKAKAQVIIGGGDTLACLPSGKKLPKNIFVSTGGGAMLEYLVHKTLPGIKALDKK</sequence>
<evidence type="ECO:0000256" key="5">
    <source>
        <dbReference type="ARBA" id="ARBA00022777"/>
    </source>
</evidence>
<name>A0A1F5WEP2_9BACT</name>
<gene>
    <name evidence="8" type="ORF">A2W57_01270</name>
</gene>
<dbReference type="GO" id="GO:0006096">
    <property type="term" value="P:glycolytic process"/>
    <property type="evidence" value="ECO:0007669"/>
    <property type="project" value="InterPro"/>
</dbReference>
<dbReference type="InterPro" id="IPR036043">
    <property type="entry name" value="Phosphoglycerate_kinase_sf"/>
</dbReference>